<proteinExistence type="predicted"/>
<evidence type="ECO:0000313" key="2">
    <source>
        <dbReference type="Proteomes" id="UP000436522"/>
    </source>
</evidence>
<name>A0A640VN17_9RHOB</name>
<dbReference type="EMBL" id="BLIV01000002">
    <property type="protein sequence ID" value="GFE49042.1"/>
    <property type="molecule type" value="Genomic_DNA"/>
</dbReference>
<protein>
    <submittedName>
        <fullName evidence="1">Uncharacterized protein</fullName>
    </submittedName>
</protein>
<sequence length="88" mass="9982">MESLVMTDLSMVTYLRIKEYLLIFIRLYARRAVRSGIHDLKASEATLMTVVSSQAVDVRRKRKLTAKNKNNARKIAVSQVAANPLFSI</sequence>
<gene>
    <name evidence="1" type="ORF">So717_07950</name>
</gene>
<dbReference type="AlphaFoldDB" id="A0A640VN17"/>
<dbReference type="Proteomes" id="UP000436522">
    <property type="component" value="Unassembled WGS sequence"/>
</dbReference>
<keyword evidence="2" id="KW-1185">Reference proteome</keyword>
<reference evidence="1 2" key="1">
    <citation type="submission" date="2019-12" db="EMBL/GenBank/DDBJ databases">
        <title>Roseobacter cerasinus sp. nov., isolated from seawater around aquaculture.</title>
        <authorList>
            <person name="Muramatsu S."/>
            <person name="Takabe Y."/>
            <person name="Mori K."/>
            <person name="Takaichi S."/>
            <person name="Hanada S."/>
        </authorList>
    </citation>
    <scope>NUCLEOTIDE SEQUENCE [LARGE SCALE GENOMIC DNA]</scope>
    <source>
        <strain evidence="1 2">AI77</strain>
    </source>
</reference>
<evidence type="ECO:0000313" key="1">
    <source>
        <dbReference type="EMBL" id="GFE49042.1"/>
    </source>
</evidence>
<organism evidence="1 2">
    <name type="scientific">Roseobacter cerasinus</name>
    <dbReference type="NCBI Taxonomy" id="2602289"/>
    <lineage>
        <taxon>Bacteria</taxon>
        <taxon>Pseudomonadati</taxon>
        <taxon>Pseudomonadota</taxon>
        <taxon>Alphaproteobacteria</taxon>
        <taxon>Rhodobacterales</taxon>
        <taxon>Roseobacteraceae</taxon>
        <taxon>Roseobacter</taxon>
    </lineage>
</organism>
<accession>A0A640VN17</accession>
<comment type="caution">
    <text evidence="1">The sequence shown here is derived from an EMBL/GenBank/DDBJ whole genome shotgun (WGS) entry which is preliminary data.</text>
</comment>